<evidence type="ECO:0008006" key="2">
    <source>
        <dbReference type="Google" id="ProtNLM"/>
    </source>
</evidence>
<feature type="non-terminal residue" evidence="1">
    <location>
        <position position="360"/>
    </location>
</feature>
<protein>
    <recommendedName>
        <fullName evidence="2">BRCT domain-containing protein</fullName>
    </recommendedName>
</protein>
<organism evidence="1">
    <name type="scientific">marine sediment metagenome</name>
    <dbReference type="NCBI Taxonomy" id="412755"/>
    <lineage>
        <taxon>unclassified sequences</taxon>
        <taxon>metagenomes</taxon>
        <taxon>ecological metagenomes</taxon>
    </lineage>
</organism>
<dbReference type="EMBL" id="LAZR01063010">
    <property type="protein sequence ID" value="KKK60355.1"/>
    <property type="molecule type" value="Genomic_DNA"/>
</dbReference>
<dbReference type="Gene3D" id="3.40.50.10190">
    <property type="entry name" value="BRCT domain"/>
    <property type="match status" value="1"/>
</dbReference>
<evidence type="ECO:0000313" key="1">
    <source>
        <dbReference type="EMBL" id="KKK60355.1"/>
    </source>
</evidence>
<dbReference type="InterPro" id="IPR036420">
    <property type="entry name" value="BRCT_dom_sf"/>
</dbReference>
<reference evidence="1" key="1">
    <citation type="journal article" date="2015" name="Nature">
        <title>Complex archaea that bridge the gap between prokaryotes and eukaryotes.</title>
        <authorList>
            <person name="Spang A."/>
            <person name="Saw J.H."/>
            <person name="Jorgensen S.L."/>
            <person name="Zaremba-Niedzwiedzka K."/>
            <person name="Martijn J."/>
            <person name="Lind A.E."/>
            <person name="van Eijk R."/>
            <person name="Schleper C."/>
            <person name="Guy L."/>
            <person name="Ettema T.J."/>
        </authorList>
    </citation>
    <scope>NUCLEOTIDE SEQUENCE</scope>
</reference>
<proteinExistence type="predicted"/>
<dbReference type="AlphaFoldDB" id="A0A0F8XHA2"/>
<gene>
    <name evidence="1" type="ORF">LCGC14_3025190</name>
</gene>
<feature type="non-terminal residue" evidence="1">
    <location>
        <position position="1"/>
    </location>
</feature>
<name>A0A0F8XHA2_9ZZZZ</name>
<accession>A0A0F8XHA2</accession>
<sequence length="360" mass="39414">ALAVLFYIQSDDQRKLVVEREEQLAGVKAKLKAARNTEIRDLVDVIARQNVASDVAIKGADDAMKGQYAKGFANVGLTEAVKGLDGLVKGKVERIAELEARIATQADAITEKDSTIANLKSAHATRVTALQKDLTDARADFTTKLATKDAQLDRAVKEKDVIIQQKDQDKTVLAQDKDTLTREVQARDIRIAFLEKKLADTKKGVHPAVIPLRHADGKIAKVLIDEQIVYIDLGTRDNVKPGLPFAVYAKDQPIPTTGKGKASLEVINVGPNTSECRITKAATEDPIVEGDLVANLVYNTSRTYRFVVEGEFDLYGEGRTDPLGNRRVRSLIERFGGKVVDMVSVDTDFVVLGEEPTRPP</sequence>
<comment type="caution">
    <text evidence="1">The sequence shown here is derived from an EMBL/GenBank/DDBJ whole genome shotgun (WGS) entry which is preliminary data.</text>
</comment>